<proteinExistence type="predicted"/>
<name>A0A371H435_MUCPR</name>
<sequence>MEIIPLKPLEPPYLRSYDPNARCDYHGGAVGHAIERTRGQTSKATHSRPTGAQQHNKPRKWGEGPRAPTETRTRPEATRGRDHDNQTRLARPRERGG</sequence>
<accession>A0A371H435</accession>
<feature type="compositionally biased region" description="Polar residues" evidence="1">
    <location>
        <begin position="39"/>
        <end position="55"/>
    </location>
</feature>
<dbReference type="EMBL" id="QJKJ01003618">
    <property type="protein sequence ID" value="RDX97580.1"/>
    <property type="molecule type" value="Genomic_DNA"/>
</dbReference>
<comment type="caution">
    <text evidence="2">The sequence shown here is derived from an EMBL/GenBank/DDBJ whole genome shotgun (WGS) entry which is preliminary data.</text>
</comment>
<gene>
    <name evidence="2" type="ORF">CR513_19634</name>
</gene>
<feature type="region of interest" description="Disordered" evidence="1">
    <location>
        <begin position="26"/>
        <end position="97"/>
    </location>
</feature>
<dbReference type="AlphaFoldDB" id="A0A371H435"/>
<feature type="non-terminal residue" evidence="2">
    <location>
        <position position="1"/>
    </location>
</feature>
<evidence type="ECO:0000313" key="3">
    <source>
        <dbReference type="Proteomes" id="UP000257109"/>
    </source>
</evidence>
<reference evidence="2" key="1">
    <citation type="submission" date="2018-05" db="EMBL/GenBank/DDBJ databases">
        <title>Draft genome of Mucuna pruriens seed.</title>
        <authorList>
            <person name="Nnadi N.E."/>
            <person name="Vos R."/>
            <person name="Hasami M.H."/>
            <person name="Devisetty U.K."/>
            <person name="Aguiy J.C."/>
        </authorList>
    </citation>
    <scope>NUCLEOTIDE SEQUENCE [LARGE SCALE GENOMIC DNA]</scope>
    <source>
        <strain evidence="2">JCA_2017</strain>
    </source>
</reference>
<keyword evidence="3" id="KW-1185">Reference proteome</keyword>
<protein>
    <submittedName>
        <fullName evidence="2">Uncharacterized protein</fullName>
    </submittedName>
</protein>
<evidence type="ECO:0000313" key="2">
    <source>
        <dbReference type="EMBL" id="RDX97580.1"/>
    </source>
</evidence>
<evidence type="ECO:0000256" key="1">
    <source>
        <dbReference type="SAM" id="MobiDB-lite"/>
    </source>
</evidence>
<feature type="compositionally biased region" description="Basic and acidic residues" evidence="1">
    <location>
        <begin position="69"/>
        <end position="97"/>
    </location>
</feature>
<dbReference type="Proteomes" id="UP000257109">
    <property type="component" value="Unassembled WGS sequence"/>
</dbReference>
<organism evidence="2 3">
    <name type="scientific">Mucuna pruriens</name>
    <name type="common">Velvet bean</name>
    <name type="synonym">Dolichos pruriens</name>
    <dbReference type="NCBI Taxonomy" id="157652"/>
    <lineage>
        <taxon>Eukaryota</taxon>
        <taxon>Viridiplantae</taxon>
        <taxon>Streptophyta</taxon>
        <taxon>Embryophyta</taxon>
        <taxon>Tracheophyta</taxon>
        <taxon>Spermatophyta</taxon>
        <taxon>Magnoliopsida</taxon>
        <taxon>eudicotyledons</taxon>
        <taxon>Gunneridae</taxon>
        <taxon>Pentapetalae</taxon>
        <taxon>rosids</taxon>
        <taxon>fabids</taxon>
        <taxon>Fabales</taxon>
        <taxon>Fabaceae</taxon>
        <taxon>Papilionoideae</taxon>
        <taxon>50 kb inversion clade</taxon>
        <taxon>NPAAA clade</taxon>
        <taxon>indigoferoid/millettioid clade</taxon>
        <taxon>Phaseoleae</taxon>
        <taxon>Mucuna</taxon>
    </lineage>
</organism>